<dbReference type="EMBL" id="BKCP01008515">
    <property type="protein sequence ID" value="GER49356.1"/>
    <property type="molecule type" value="Genomic_DNA"/>
</dbReference>
<sequence>MQSLLPGRSGQSCLSSCIFRAEASLPAEKERIYKLPASRAAADARGGTGPTDLVQREYRRRAGKFRADRDAIYIEGFLGGKALPGGKVADNKGEWKWKKVAIEWRPGYR</sequence>
<evidence type="ECO:0000313" key="1">
    <source>
        <dbReference type="EMBL" id="GER49356.1"/>
    </source>
</evidence>
<name>A0A5A7QWL1_STRAF</name>
<gene>
    <name evidence="1" type="ORF">STAS_26585</name>
</gene>
<protein>
    <submittedName>
        <fullName evidence="1">F box:lrr repeat protein 4</fullName>
    </submittedName>
</protein>
<organism evidence="1 2">
    <name type="scientific">Striga asiatica</name>
    <name type="common">Asiatic witchweed</name>
    <name type="synonym">Buchnera asiatica</name>
    <dbReference type="NCBI Taxonomy" id="4170"/>
    <lineage>
        <taxon>Eukaryota</taxon>
        <taxon>Viridiplantae</taxon>
        <taxon>Streptophyta</taxon>
        <taxon>Embryophyta</taxon>
        <taxon>Tracheophyta</taxon>
        <taxon>Spermatophyta</taxon>
        <taxon>Magnoliopsida</taxon>
        <taxon>eudicotyledons</taxon>
        <taxon>Gunneridae</taxon>
        <taxon>Pentapetalae</taxon>
        <taxon>asterids</taxon>
        <taxon>lamiids</taxon>
        <taxon>Lamiales</taxon>
        <taxon>Orobanchaceae</taxon>
        <taxon>Buchnereae</taxon>
        <taxon>Striga</taxon>
    </lineage>
</organism>
<reference evidence="2" key="1">
    <citation type="journal article" date="2019" name="Curr. Biol.">
        <title>Genome Sequence of Striga asiatica Provides Insight into the Evolution of Plant Parasitism.</title>
        <authorList>
            <person name="Yoshida S."/>
            <person name="Kim S."/>
            <person name="Wafula E.K."/>
            <person name="Tanskanen J."/>
            <person name="Kim Y.M."/>
            <person name="Honaas L."/>
            <person name="Yang Z."/>
            <person name="Spallek T."/>
            <person name="Conn C.E."/>
            <person name="Ichihashi Y."/>
            <person name="Cheong K."/>
            <person name="Cui S."/>
            <person name="Der J.P."/>
            <person name="Gundlach H."/>
            <person name="Jiao Y."/>
            <person name="Hori C."/>
            <person name="Ishida J.K."/>
            <person name="Kasahara H."/>
            <person name="Kiba T."/>
            <person name="Kim M.S."/>
            <person name="Koo N."/>
            <person name="Laohavisit A."/>
            <person name="Lee Y.H."/>
            <person name="Lumba S."/>
            <person name="McCourt P."/>
            <person name="Mortimer J.C."/>
            <person name="Mutuku J.M."/>
            <person name="Nomura T."/>
            <person name="Sasaki-Sekimoto Y."/>
            <person name="Seto Y."/>
            <person name="Wang Y."/>
            <person name="Wakatake T."/>
            <person name="Sakakibara H."/>
            <person name="Demura T."/>
            <person name="Yamaguchi S."/>
            <person name="Yoneyama K."/>
            <person name="Manabe R.I."/>
            <person name="Nelson D.C."/>
            <person name="Schulman A.H."/>
            <person name="Timko M.P."/>
            <person name="dePamphilis C.W."/>
            <person name="Choi D."/>
            <person name="Shirasu K."/>
        </authorList>
    </citation>
    <scope>NUCLEOTIDE SEQUENCE [LARGE SCALE GENOMIC DNA]</scope>
    <source>
        <strain evidence="2">cv. UVA1</strain>
    </source>
</reference>
<comment type="caution">
    <text evidence="1">The sequence shown here is derived from an EMBL/GenBank/DDBJ whole genome shotgun (WGS) entry which is preliminary data.</text>
</comment>
<accession>A0A5A7QWL1</accession>
<evidence type="ECO:0000313" key="2">
    <source>
        <dbReference type="Proteomes" id="UP000325081"/>
    </source>
</evidence>
<keyword evidence="2" id="KW-1185">Reference proteome</keyword>
<dbReference type="AlphaFoldDB" id="A0A5A7QWL1"/>
<proteinExistence type="predicted"/>
<dbReference type="Proteomes" id="UP000325081">
    <property type="component" value="Unassembled WGS sequence"/>
</dbReference>